<reference evidence="2" key="1">
    <citation type="submission" date="2023-07" db="EMBL/GenBank/DDBJ databases">
        <authorList>
            <consortium name="AG Swart"/>
            <person name="Singh M."/>
            <person name="Singh A."/>
            <person name="Seah K."/>
            <person name="Emmerich C."/>
        </authorList>
    </citation>
    <scope>NUCLEOTIDE SEQUENCE</scope>
    <source>
        <strain evidence="2">DP1</strain>
    </source>
</reference>
<feature type="compositionally biased region" description="Polar residues" evidence="1">
    <location>
        <begin position="54"/>
        <end position="71"/>
    </location>
</feature>
<dbReference type="EMBL" id="CAMPGE010000390">
    <property type="protein sequence ID" value="CAI2359136.1"/>
    <property type="molecule type" value="Genomic_DNA"/>
</dbReference>
<feature type="compositionally biased region" description="Basic and acidic residues" evidence="1">
    <location>
        <begin position="208"/>
        <end position="218"/>
    </location>
</feature>
<protein>
    <submittedName>
        <fullName evidence="2">Uncharacterized protein</fullName>
    </submittedName>
</protein>
<dbReference type="AlphaFoldDB" id="A0AAD1TZ71"/>
<keyword evidence="3" id="KW-1185">Reference proteome</keyword>
<dbReference type="Proteomes" id="UP001295684">
    <property type="component" value="Unassembled WGS sequence"/>
</dbReference>
<evidence type="ECO:0000256" key="1">
    <source>
        <dbReference type="SAM" id="MobiDB-lite"/>
    </source>
</evidence>
<feature type="compositionally biased region" description="Basic and acidic residues" evidence="1">
    <location>
        <begin position="247"/>
        <end position="257"/>
    </location>
</feature>
<feature type="compositionally biased region" description="Polar residues" evidence="1">
    <location>
        <begin position="97"/>
        <end position="114"/>
    </location>
</feature>
<evidence type="ECO:0000313" key="3">
    <source>
        <dbReference type="Proteomes" id="UP001295684"/>
    </source>
</evidence>
<feature type="compositionally biased region" description="Basic and acidic residues" evidence="1">
    <location>
        <begin position="1"/>
        <end position="12"/>
    </location>
</feature>
<feature type="region of interest" description="Disordered" evidence="1">
    <location>
        <begin position="1"/>
        <end position="114"/>
    </location>
</feature>
<sequence length="623" mass="70913">MSKEASKIKENSTHLGKQISKINYSMSVEKAPQKGKKTNAYQKWGKRHKKKFKQSFNSNEGARSGQPTNPHSHQEMKQSSKYNLEVESDLPKEKTLGVSNSINSDLGSQKLSNCKTNTKNTRKLKNLNSYLPNLDSSVSNLKNKSISINKTDGKGNRGRKKVYKEKSPIHFKDKHSPSSNNYGLPDIRLSGFKKRKSEDIFVGKPHANKRDQNSDRNKNNSHTSMNKKHKINKRGIKKEFMCYGEQQDKPPKVKKDTSLPPPLKTRGLDIAPREKAVNYEEGINLSKPEMSRSKMMSEQELLNYIFSSRNNINGMPKINLDSSSVSKMESYQFRIPNLDVKELSDSSSLTKNKIDKHNAVIQNLSLKGSRNRMIDGNEPNSFQDILTDNSNASKDKKNQLLSFEKISTSDMSDYYKALKSNFGYCKNLKKLISHDSKNKMLERLLNKHKKAERLKSNNTHSTVMSRPKEDPMFGLDLKEDHVMNKENRKFDKKNRNKSNAIAKNPDAATKLKKIKGMISCNRSHEDMLSGHVDEEIEKLDRLALINASARFDLLSANKQLLSFKLNNIIKNKDSQYQENQKNGGRPLRVDTADGDVNAEQRKQKAQNPVKIIQNSIADVSRLV</sequence>
<feature type="region of interest" description="Disordered" evidence="1">
    <location>
        <begin position="247"/>
        <end position="267"/>
    </location>
</feature>
<comment type="caution">
    <text evidence="2">The sequence shown here is derived from an EMBL/GenBank/DDBJ whole genome shotgun (WGS) entry which is preliminary data.</text>
</comment>
<feature type="region of interest" description="Disordered" evidence="1">
    <location>
        <begin position="201"/>
        <end position="230"/>
    </location>
</feature>
<proteinExistence type="predicted"/>
<evidence type="ECO:0000313" key="2">
    <source>
        <dbReference type="EMBL" id="CAI2359136.1"/>
    </source>
</evidence>
<name>A0AAD1TZ71_EUPCR</name>
<organism evidence="2 3">
    <name type="scientific">Euplotes crassus</name>
    <dbReference type="NCBI Taxonomy" id="5936"/>
    <lineage>
        <taxon>Eukaryota</taxon>
        <taxon>Sar</taxon>
        <taxon>Alveolata</taxon>
        <taxon>Ciliophora</taxon>
        <taxon>Intramacronucleata</taxon>
        <taxon>Spirotrichea</taxon>
        <taxon>Hypotrichia</taxon>
        <taxon>Euplotida</taxon>
        <taxon>Euplotidae</taxon>
        <taxon>Moneuplotes</taxon>
    </lineage>
</organism>
<gene>
    <name evidence="2" type="ORF">ECRASSUSDP1_LOCUS421</name>
</gene>
<feature type="compositionally biased region" description="Basic residues" evidence="1">
    <location>
        <begin position="44"/>
        <end position="53"/>
    </location>
</feature>
<accession>A0AAD1TZ71</accession>